<reference evidence="2 3" key="1">
    <citation type="submission" date="2018-09" db="EMBL/GenBank/DDBJ databases">
        <title>YIM 75000 draft genome.</title>
        <authorList>
            <person name="Tang S."/>
            <person name="Feng Y."/>
        </authorList>
    </citation>
    <scope>NUCLEOTIDE SEQUENCE [LARGE SCALE GENOMIC DNA]</scope>
    <source>
        <strain evidence="2 3">YIM 75000</strain>
    </source>
</reference>
<comment type="caution">
    <text evidence="2">The sequence shown here is derived from an EMBL/GenBank/DDBJ whole genome shotgun (WGS) entry which is preliminary data.</text>
</comment>
<dbReference type="Pfam" id="PF12277">
    <property type="entry name" value="DUF3618"/>
    <property type="match status" value="1"/>
</dbReference>
<proteinExistence type="predicted"/>
<name>A0A3A3Z3H2_9ACTN</name>
<dbReference type="InterPro" id="IPR022062">
    <property type="entry name" value="DUF3618"/>
</dbReference>
<dbReference type="Proteomes" id="UP000265614">
    <property type="component" value="Unassembled WGS sequence"/>
</dbReference>
<organism evidence="2 3">
    <name type="scientific">Vallicoccus soli</name>
    <dbReference type="NCBI Taxonomy" id="2339232"/>
    <lineage>
        <taxon>Bacteria</taxon>
        <taxon>Bacillati</taxon>
        <taxon>Actinomycetota</taxon>
        <taxon>Actinomycetes</taxon>
        <taxon>Motilibacterales</taxon>
        <taxon>Vallicoccaceae</taxon>
        <taxon>Vallicoccus</taxon>
    </lineage>
</organism>
<feature type="region of interest" description="Disordered" evidence="1">
    <location>
        <begin position="1"/>
        <end position="23"/>
    </location>
</feature>
<evidence type="ECO:0000256" key="1">
    <source>
        <dbReference type="SAM" id="MobiDB-lite"/>
    </source>
</evidence>
<gene>
    <name evidence="2" type="ORF">D5H78_08090</name>
</gene>
<evidence type="ECO:0000313" key="2">
    <source>
        <dbReference type="EMBL" id="RJK97254.1"/>
    </source>
</evidence>
<dbReference type="OrthoDB" id="5149496at2"/>
<keyword evidence="3" id="KW-1185">Reference proteome</keyword>
<sequence length="97" mass="10527">MQARGGPLGPEPTGPRPNRSPEQIERDIKATRARLAGTVDDIAERVAPKTLLARAKESARAQVVDPVTGQPRYERLGAVAGVVLLIVTVRVVRARRR</sequence>
<protein>
    <submittedName>
        <fullName evidence="2">DUF3618 domain-containing protein</fullName>
    </submittedName>
</protein>
<dbReference type="EMBL" id="QZEZ01000002">
    <property type="protein sequence ID" value="RJK97254.1"/>
    <property type="molecule type" value="Genomic_DNA"/>
</dbReference>
<accession>A0A3A3Z3H2</accession>
<dbReference type="AlphaFoldDB" id="A0A3A3Z3H2"/>
<evidence type="ECO:0000313" key="3">
    <source>
        <dbReference type="Proteomes" id="UP000265614"/>
    </source>
</evidence>